<dbReference type="EMBL" id="CAJVPW010004889">
    <property type="protein sequence ID" value="CAG8546726.1"/>
    <property type="molecule type" value="Genomic_DNA"/>
</dbReference>
<reference evidence="1" key="1">
    <citation type="submission" date="2021-06" db="EMBL/GenBank/DDBJ databases">
        <authorList>
            <person name="Kallberg Y."/>
            <person name="Tangrot J."/>
            <person name="Rosling A."/>
        </authorList>
    </citation>
    <scope>NUCLEOTIDE SEQUENCE</scope>
    <source>
        <strain evidence="1">28 12/20/2015</strain>
    </source>
</reference>
<organism evidence="1 2">
    <name type="scientific">Cetraspora pellucida</name>
    <dbReference type="NCBI Taxonomy" id="1433469"/>
    <lineage>
        <taxon>Eukaryota</taxon>
        <taxon>Fungi</taxon>
        <taxon>Fungi incertae sedis</taxon>
        <taxon>Mucoromycota</taxon>
        <taxon>Glomeromycotina</taxon>
        <taxon>Glomeromycetes</taxon>
        <taxon>Diversisporales</taxon>
        <taxon>Gigasporaceae</taxon>
        <taxon>Cetraspora</taxon>
    </lineage>
</organism>
<sequence length="152" mass="17437">DALSKLNNQQDQKNTKQKPRGEAENRPTSHYRCSMCNKKSNFWHYIYDQTTDKICRQSNKRTPEKSSSQSKCEQCKGCYNTYHAPACSQCSGKCVRTVSRPSQKNDELIFCSEKCCEDHYNSANSDQVNQEIEELKAQIARLEANPQPNSSE</sequence>
<dbReference type="Proteomes" id="UP000789366">
    <property type="component" value="Unassembled WGS sequence"/>
</dbReference>
<feature type="non-terminal residue" evidence="1">
    <location>
        <position position="1"/>
    </location>
</feature>
<evidence type="ECO:0000313" key="1">
    <source>
        <dbReference type="EMBL" id="CAG8546726.1"/>
    </source>
</evidence>
<name>A0ACA9LRT2_9GLOM</name>
<keyword evidence="2" id="KW-1185">Reference proteome</keyword>
<evidence type="ECO:0000313" key="2">
    <source>
        <dbReference type="Proteomes" id="UP000789366"/>
    </source>
</evidence>
<comment type="caution">
    <text evidence="1">The sequence shown here is derived from an EMBL/GenBank/DDBJ whole genome shotgun (WGS) entry which is preliminary data.</text>
</comment>
<gene>
    <name evidence="1" type="ORF">SPELUC_LOCUS5035</name>
</gene>
<protein>
    <submittedName>
        <fullName evidence="1">9875_t:CDS:1</fullName>
    </submittedName>
</protein>
<accession>A0ACA9LRT2</accession>
<proteinExistence type="predicted"/>